<feature type="compositionally biased region" description="Polar residues" evidence="5">
    <location>
        <begin position="196"/>
        <end position="210"/>
    </location>
</feature>
<evidence type="ECO:0000259" key="7">
    <source>
        <dbReference type="Pfam" id="PF02093"/>
    </source>
</evidence>
<evidence type="ECO:0000313" key="8">
    <source>
        <dbReference type="EMBL" id="KAF6274192.1"/>
    </source>
</evidence>
<proteinExistence type="predicted"/>
<keyword evidence="2" id="KW-1032">Host cell membrane</keyword>
<name>A0A7J7RDI0_MYOMY</name>
<comment type="subcellular location">
    <subcellularLocation>
        <location evidence="1">Host cell membrane</location>
    </subcellularLocation>
</comment>
<feature type="compositionally biased region" description="Pro residues" evidence="5">
    <location>
        <begin position="170"/>
        <end position="191"/>
    </location>
</feature>
<keyword evidence="3" id="KW-1043">Host membrane</keyword>
<organism evidence="8 9">
    <name type="scientific">Myotis myotis</name>
    <name type="common">Greater mouse-eared bat</name>
    <name type="synonym">Vespertilio myotis</name>
    <dbReference type="NCBI Taxonomy" id="51298"/>
    <lineage>
        <taxon>Eukaryota</taxon>
        <taxon>Metazoa</taxon>
        <taxon>Chordata</taxon>
        <taxon>Craniata</taxon>
        <taxon>Vertebrata</taxon>
        <taxon>Euteleostomi</taxon>
        <taxon>Mammalia</taxon>
        <taxon>Eutheria</taxon>
        <taxon>Laurasiatheria</taxon>
        <taxon>Chiroptera</taxon>
        <taxon>Yangochiroptera</taxon>
        <taxon>Vespertilionidae</taxon>
        <taxon>Myotis</taxon>
    </lineage>
</organism>
<keyword evidence="4" id="KW-0472">Membrane</keyword>
<dbReference type="InterPro" id="IPR000840">
    <property type="entry name" value="G_retro_matrix"/>
</dbReference>
<feature type="compositionally biased region" description="Pro residues" evidence="5">
    <location>
        <begin position="145"/>
        <end position="160"/>
    </location>
</feature>
<evidence type="ECO:0000256" key="5">
    <source>
        <dbReference type="SAM" id="MobiDB-lite"/>
    </source>
</evidence>
<evidence type="ECO:0000256" key="2">
    <source>
        <dbReference type="ARBA" id="ARBA00022511"/>
    </source>
</evidence>
<dbReference type="InterPro" id="IPR010999">
    <property type="entry name" value="Retrovr_matrix"/>
</dbReference>
<keyword evidence="9" id="KW-1185">Reference proteome</keyword>
<evidence type="ECO:0000259" key="6">
    <source>
        <dbReference type="Pfam" id="PF01140"/>
    </source>
</evidence>
<dbReference type="VEuPathDB" id="HostDB:LOC118675671"/>
<feature type="region of interest" description="Disordered" evidence="5">
    <location>
        <begin position="117"/>
        <end position="213"/>
    </location>
</feature>
<reference evidence="8 9" key="1">
    <citation type="journal article" date="2020" name="Nature">
        <title>Six reference-quality genomes reveal evolution of bat adaptations.</title>
        <authorList>
            <person name="Jebb D."/>
            <person name="Huang Z."/>
            <person name="Pippel M."/>
            <person name="Hughes G.M."/>
            <person name="Lavrichenko K."/>
            <person name="Devanna P."/>
            <person name="Winkler S."/>
            <person name="Jermiin L.S."/>
            <person name="Skirmuntt E.C."/>
            <person name="Katzourakis A."/>
            <person name="Burkitt-Gray L."/>
            <person name="Ray D.A."/>
            <person name="Sullivan K.A.M."/>
            <person name="Roscito J.G."/>
            <person name="Kirilenko B.M."/>
            <person name="Davalos L.M."/>
            <person name="Corthals A.P."/>
            <person name="Power M.L."/>
            <person name="Jones G."/>
            <person name="Ransome R.D."/>
            <person name="Dechmann D.K.N."/>
            <person name="Locatelli A.G."/>
            <person name="Puechmaille S.J."/>
            <person name="Fedrigo O."/>
            <person name="Jarvis E.D."/>
            <person name="Hiller M."/>
            <person name="Vernes S.C."/>
            <person name="Myers E.W."/>
            <person name="Teeling E.C."/>
        </authorList>
    </citation>
    <scope>NUCLEOTIDE SEQUENCE [LARGE SCALE GENOMIC DNA]</scope>
    <source>
        <strain evidence="8">MMyoMyo1</strain>
        <tissue evidence="8">Flight muscle</tissue>
    </source>
</reference>
<evidence type="ECO:0000313" key="9">
    <source>
        <dbReference type="Proteomes" id="UP000527355"/>
    </source>
</evidence>
<dbReference type="SUPFAM" id="SSF47943">
    <property type="entry name" value="Retrovirus capsid protein, N-terminal core domain"/>
    <property type="match status" value="1"/>
</dbReference>
<dbReference type="Pfam" id="PF02093">
    <property type="entry name" value="Gag_p30"/>
    <property type="match status" value="1"/>
</dbReference>
<dbReference type="PANTHER" id="PTHR33166">
    <property type="entry name" value="GAG_P30 DOMAIN-CONTAINING PROTEIN"/>
    <property type="match status" value="1"/>
</dbReference>
<dbReference type="InterPro" id="IPR036946">
    <property type="entry name" value="G_retro_matrix_sf"/>
</dbReference>
<dbReference type="InterPro" id="IPR008919">
    <property type="entry name" value="Retrov_capsid_N"/>
</dbReference>
<dbReference type="InterPro" id="IPR003036">
    <property type="entry name" value="Gag_P30"/>
</dbReference>
<evidence type="ECO:0000256" key="3">
    <source>
        <dbReference type="ARBA" id="ARBA00022870"/>
    </source>
</evidence>
<dbReference type="Gene3D" id="1.10.375.10">
    <property type="entry name" value="Human Immunodeficiency Virus Type 1 Capsid Protein"/>
    <property type="match status" value="1"/>
</dbReference>
<feature type="domain" description="Core shell protein Gag P30" evidence="7">
    <location>
        <begin position="254"/>
        <end position="295"/>
    </location>
</feature>
<accession>A0A7J7RDI0</accession>
<feature type="domain" description="Gamma-retroviral matrix protein" evidence="6">
    <location>
        <begin position="9"/>
        <end position="104"/>
    </location>
</feature>
<dbReference type="InterPro" id="IPR050462">
    <property type="entry name" value="Retroviral_Gag-Pol_poly"/>
</dbReference>
<comment type="caution">
    <text evidence="8">The sequence shown here is derived from an EMBL/GenBank/DDBJ whole genome shotgun (WGS) entry which is preliminary data.</text>
</comment>
<dbReference type="EMBL" id="JABWUV010000029">
    <property type="protein sequence ID" value="KAF6274192.1"/>
    <property type="molecule type" value="Genomic_DNA"/>
</dbReference>
<sequence length="296" mass="32813">MGQSSSAFVCSPLQCFLKNFQDFKKRARDYEYDVNAFDSQKFCEREWPTFQVGWPDIGTFDLTTAYRVHHVVYSWPGHSDQIPYIQVWVDILAEKPRWLKSCQNEKKKLGQRQTVLLASDQKGKTPPVVTPPVLQGPGEEALPGVRPPPYVPLAPDPGEPLPQAQTTPPALDPEPLPPPTPTPIVFPPDPPAGEALSSSNSFSPSHTRQGTEYGASRGVGLVAPAPLLPLRQAGPPDLGLDGQPFMIYVSFSTSDLYNWKNQNPSFSQNPQGLISLLESVFFTHQPTWDDCQQLIH</sequence>
<dbReference type="Gene3D" id="1.10.150.180">
    <property type="entry name" value="Gamma-retroviral matrix domain"/>
    <property type="match status" value="1"/>
</dbReference>
<dbReference type="Proteomes" id="UP000527355">
    <property type="component" value="Unassembled WGS sequence"/>
</dbReference>
<dbReference type="GO" id="GO:0019068">
    <property type="term" value="P:virion assembly"/>
    <property type="evidence" value="ECO:0007669"/>
    <property type="project" value="InterPro"/>
</dbReference>
<dbReference type="AlphaFoldDB" id="A0A7J7RDI0"/>
<evidence type="ECO:0000256" key="1">
    <source>
        <dbReference type="ARBA" id="ARBA00004165"/>
    </source>
</evidence>
<evidence type="ECO:0000256" key="4">
    <source>
        <dbReference type="ARBA" id="ARBA00023136"/>
    </source>
</evidence>
<dbReference type="SUPFAM" id="SSF47836">
    <property type="entry name" value="Retroviral matrix proteins"/>
    <property type="match status" value="1"/>
</dbReference>
<dbReference type="Pfam" id="PF01140">
    <property type="entry name" value="Gag_MA"/>
    <property type="match status" value="1"/>
</dbReference>
<protein>
    <submittedName>
        <fullName evidence="8">Uncharacterized protein</fullName>
    </submittedName>
</protein>
<gene>
    <name evidence="8" type="ORF">mMyoMyo1_010370</name>
</gene>